<keyword evidence="9" id="KW-1133">Transmembrane helix</keyword>
<dbReference type="GO" id="GO:1901371">
    <property type="term" value="P:regulation of leaf morphogenesis"/>
    <property type="evidence" value="ECO:0007669"/>
    <property type="project" value="TreeGrafter"/>
</dbReference>
<keyword evidence="3" id="KW-0052">Apoplast</keyword>
<comment type="similarity">
    <text evidence="2">Belongs to the C-terminally encoded plant signaling peptide (CEP) family.</text>
</comment>
<dbReference type="AlphaFoldDB" id="A0AAP0RZ64"/>
<feature type="region of interest" description="Disordered" evidence="8">
    <location>
        <begin position="49"/>
        <end position="156"/>
    </location>
</feature>
<evidence type="ECO:0000313" key="11">
    <source>
        <dbReference type="Proteomes" id="UP001415857"/>
    </source>
</evidence>
<evidence type="ECO:0000256" key="9">
    <source>
        <dbReference type="SAM" id="Phobius"/>
    </source>
</evidence>
<evidence type="ECO:0000256" key="5">
    <source>
        <dbReference type="ARBA" id="ARBA00022702"/>
    </source>
</evidence>
<dbReference type="InterPro" id="IPR033250">
    <property type="entry name" value="CEP"/>
</dbReference>
<keyword evidence="7" id="KW-0379">Hydroxylation</keyword>
<dbReference type="GO" id="GO:2000280">
    <property type="term" value="P:regulation of root development"/>
    <property type="evidence" value="ECO:0007669"/>
    <property type="project" value="TreeGrafter"/>
</dbReference>
<evidence type="ECO:0000256" key="6">
    <source>
        <dbReference type="ARBA" id="ARBA00022729"/>
    </source>
</evidence>
<dbReference type="GO" id="GO:0006995">
    <property type="term" value="P:cellular response to nitrogen starvation"/>
    <property type="evidence" value="ECO:0007669"/>
    <property type="project" value="UniProtKB-ARBA"/>
</dbReference>
<evidence type="ECO:0000256" key="1">
    <source>
        <dbReference type="ARBA" id="ARBA00004271"/>
    </source>
</evidence>
<proteinExistence type="inferred from homology"/>
<comment type="subcellular location">
    <subcellularLocation>
        <location evidence="1">Secreted</location>
        <location evidence="1">Extracellular space</location>
        <location evidence="1">Apoplast</location>
    </subcellularLocation>
</comment>
<protein>
    <submittedName>
        <fullName evidence="10">Uncharacterized protein</fullName>
    </submittedName>
</protein>
<keyword evidence="5" id="KW-0372">Hormone</keyword>
<sequence length="156" mass="16650">MAKIQLIYTCVFLLALILCHGILFTEGRQMKSMTPNQSLGFGNSDVALEDDFRPTTPGNSPGVGFVESNKDDEPADAIGNNRPVGKYYKEDDTSTPGHSPGVGHGFMESNEDDEPAEAIGNDSPVGKYYKEDGVSTPGHSPGVGHPLQNKNAEPKA</sequence>
<organism evidence="10 11">
    <name type="scientific">Liquidambar formosana</name>
    <name type="common">Formosan gum</name>
    <dbReference type="NCBI Taxonomy" id="63359"/>
    <lineage>
        <taxon>Eukaryota</taxon>
        <taxon>Viridiplantae</taxon>
        <taxon>Streptophyta</taxon>
        <taxon>Embryophyta</taxon>
        <taxon>Tracheophyta</taxon>
        <taxon>Spermatophyta</taxon>
        <taxon>Magnoliopsida</taxon>
        <taxon>eudicotyledons</taxon>
        <taxon>Gunneridae</taxon>
        <taxon>Pentapetalae</taxon>
        <taxon>Saxifragales</taxon>
        <taxon>Altingiaceae</taxon>
        <taxon>Liquidambar</taxon>
    </lineage>
</organism>
<evidence type="ECO:0000256" key="7">
    <source>
        <dbReference type="ARBA" id="ARBA00023278"/>
    </source>
</evidence>
<dbReference type="GO" id="GO:0048046">
    <property type="term" value="C:apoplast"/>
    <property type="evidence" value="ECO:0007669"/>
    <property type="project" value="UniProtKB-SubCell"/>
</dbReference>
<dbReference type="GO" id="GO:0005179">
    <property type="term" value="F:hormone activity"/>
    <property type="evidence" value="ECO:0007669"/>
    <property type="project" value="UniProtKB-KW"/>
</dbReference>
<dbReference type="GO" id="GO:1902025">
    <property type="term" value="P:nitrate import"/>
    <property type="evidence" value="ECO:0007669"/>
    <property type="project" value="TreeGrafter"/>
</dbReference>
<evidence type="ECO:0000256" key="8">
    <source>
        <dbReference type="SAM" id="MobiDB-lite"/>
    </source>
</evidence>
<dbReference type="EMBL" id="JBBPBK010000005">
    <property type="protein sequence ID" value="KAK9284297.1"/>
    <property type="molecule type" value="Genomic_DNA"/>
</dbReference>
<keyword evidence="6" id="KW-0732">Signal</keyword>
<feature type="transmembrane region" description="Helical" evidence="9">
    <location>
        <begin position="6"/>
        <end position="24"/>
    </location>
</feature>
<dbReference type="PANTHER" id="PTHR33348:SF44">
    <property type="entry name" value="PRECURSOR OF CEP6"/>
    <property type="match status" value="1"/>
</dbReference>
<name>A0AAP0RZ64_LIQFO</name>
<dbReference type="Proteomes" id="UP001415857">
    <property type="component" value="Unassembled WGS sequence"/>
</dbReference>
<accession>A0AAP0RZ64</accession>
<evidence type="ECO:0000256" key="2">
    <source>
        <dbReference type="ARBA" id="ARBA00008963"/>
    </source>
</evidence>
<gene>
    <name evidence="10" type="ORF">L1049_023468</name>
</gene>
<reference evidence="10 11" key="1">
    <citation type="journal article" date="2024" name="Plant J.">
        <title>Genome sequences and population genomics reveal climatic adaptation and genomic divergence between two closely related sweetgum species.</title>
        <authorList>
            <person name="Xu W.Q."/>
            <person name="Ren C.Q."/>
            <person name="Zhang X.Y."/>
            <person name="Comes H.P."/>
            <person name="Liu X.H."/>
            <person name="Li Y.G."/>
            <person name="Kettle C.J."/>
            <person name="Jalonen R."/>
            <person name="Gaisberger H."/>
            <person name="Ma Y.Z."/>
            <person name="Qiu Y.X."/>
        </authorList>
    </citation>
    <scope>NUCLEOTIDE SEQUENCE [LARGE SCALE GENOMIC DNA]</scope>
    <source>
        <strain evidence="10">Hangzhou</strain>
    </source>
</reference>
<evidence type="ECO:0000313" key="10">
    <source>
        <dbReference type="EMBL" id="KAK9284297.1"/>
    </source>
</evidence>
<evidence type="ECO:0000256" key="3">
    <source>
        <dbReference type="ARBA" id="ARBA00022523"/>
    </source>
</evidence>
<dbReference type="GO" id="GO:0048364">
    <property type="term" value="P:root development"/>
    <property type="evidence" value="ECO:0007669"/>
    <property type="project" value="InterPro"/>
</dbReference>
<keyword evidence="11" id="KW-1185">Reference proteome</keyword>
<keyword evidence="9" id="KW-0472">Membrane</keyword>
<keyword evidence="4" id="KW-0964">Secreted</keyword>
<comment type="caution">
    <text evidence="10">The sequence shown here is derived from an EMBL/GenBank/DDBJ whole genome shotgun (WGS) entry which is preliminary data.</text>
</comment>
<keyword evidence="9" id="KW-0812">Transmembrane</keyword>
<dbReference type="PANTHER" id="PTHR33348">
    <property type="entry name" value="PRECURSOR OF CEP5"/>
    <property type="match status" value="1"/>
</dbReference>
<evidence type="ECO:0000256" key="4">
    <source>
        <dbReference type="ARBA" id="ARBA00022525"/>
    </source>
</evidence>